<evidence type="ECO:0000256" key="11">
    <source>
        <dbReference type="SAM" id="Phobius"/>
    </source>
</evidence>
<keyword evidence="5 11" id="KW-1133">Transmembrane helix</keyword>
<evidence type="ECO:0000256" key="8">
    <source>
        <dbReference type="ARBA" id="ARBA00023136"/>
    </source>
</evidence>
<dbReference type="GO" id="GO:0005886">
    <property type="term" value="C:plasma membrane"/>
    <property type="evidence" value="ECO:0007669"/>
    <property type="project" value="TreeGrafter"/>
</dbReference>
<dbReference type="InterPro" id="IPR051410">
    <property type="entry name" value="Ferric/Cupric_Reductase"/>
</dbReference>
<keyword evidence="9" id="KW-0325">Glycoprotein</keyword>
<keyword evidence="7" id="KW-0406">Ion transport</keyword>
<accession>A0A5N6U3N9</accession>
<keyword evidence="12" id="KW-0732">Signal</keyword>
<feature type="transmembrane region" description="Helical" evidence="11">
    <location>
        <begin position="354"/>
        <end position="373"/>
    </location>
</feature>
<proteinExistence type="inferred from homology"/>
<keyword evidence="6" id="KW-0560">Oxidoreductase</keyword>
<dbReference type="SFLD" id="SFLDG01168">
    <property type="entry name" value="Ferric_reductase_subgroup_(FRE"/>
    <property type="match status" value="1"/>
</dbReference>
<feature type="transmembrane region" description="Helical" evidence="11">
    <location>
        <begin position="385"/>
        <end position="405"/>
    </location>
</feature>
<feature type="transmembrane region" description="Helical" evidence="11">
    <location>
        <begin position="238"/>
        <end position="258"/>
    </location>
</feature>
<dbReference type="EMBL" id="ML742042">
    <property type="protein sequence ID" value="KAE8153198.1"/>
    <property type="molecule type" value="Genomic_DNA"/>
</dbReference>
<evidence type="ECO:0000256" key="9">
    <source>
        <dbReference type="ARBA" id="ARBA00023180"/>
    </source>
</evidence>
<comment type="similarity">
    <text evidence="2">Belongs to the ferric reductase (FRE) family.</text>
</comment>
<feature type="transmembrane region" description="Helical" evidence="11">
    <location>
        <begin position="278"/>
        <end position="296"/>
    </location>
</feature>
<evidence type="ECO:0000256" key="3">
    <source>
        <dbReference type="ARBA" id="ARBA00022448"/>
    </source>
</evidence>
<evidence type="ECO:0000256" key="6">
    <source>
        <dbReference type="ARBA" id="ARBA00023002"/>
    </source>
</evidence>
<feature type="transmembrane region" description="Helical" evidence="11">
    <location>
        <begin position="322"/>
        <end position="342"/>
    </location>
</feature>
<evidence type="ECO:0000256" key="12">
    <source>
        <dbReference type="SAM" id="SignalP"/>
    </source>
</evidence>
<dbReference type="InterPro" id="IPR039261">
    <property type="entry name" value="FNR_nucleotide-bd"/>
</dbReference>
<dbReference type="Gene3D" id="3.40.50.80">
    <property type="entry name" value="Nucleotide-binding domain of ferredoxin-NADP reductase (FNR) module"/>
    <property type="match status" value="1"/>
</dbReference>
<dbReference type="InterPro" id="IPR013130">
    <property type="entry name" value="Fe3_Rdtase_TM_dom"/>
</dbReference>
<dbReference type="Proteomes" id="UP000325780">
    <property type="component" value="Unassembled WGS sequence"/>
</dbReference>
<dbReference type="InterPro" id="IPR013121">
    <property type="entry name" value="Fe_red_NAD-bd_6"/>
</dbReference>
<keyword evidence="4 11" id="KW-0812">Transmembrane</keyword>
<keyword evidence="8 11" id="KW-0472">Membrane</keyword>
<reference evidence="14 15" key="1">
    <citation type="submission" date="2019-04" db="EMBL/GenBank/DDBJ databases">
        <title>Friends and foes A comparative genomics study of 23 Aspergillus species from section Flavi.</title>
        <authorList>
            <consortium name="DOE Joint Genome Institute"/>
            <person name="Kjaerbolling I."/>
            <person name="Vesth T."/>
            <person name="Frisvad J.C."/>
            <person name="Nybo J.L."/>
            <person name="Theobald S."/>
            <person name="Kildgaard S."/>
            <person name="Isbrandt T."/>
            <person name="Kuo A."/>
            <person name="Sato A."/>
            <person name="Lyhne E.K."/>
            <person name="Kogle M.E."/>
            <person name="Wiebenga A."/>
            <person name="Kun R.S."/>
            <person name="Lubbers R.J."/>
            <person name="Makela M.R."/>
            <person name="Barry K."/>
            <person name="Chovatia M."/>
            <person name="Clum A."/>
            <person name="Daum C."/>
            <person name="Haridas S."/>
            <person name="He G."/>
            <person name="LaButti K."/>
            <person name="Lipzen A."/>
            <person name="Mondo S."/>
            <person name="Riley R."/>
            <person name="Salamov A."/>
            <person name="Simmons B.A."/>
            <person name="Magnuson J.K."/>
            <person name="Henrissat B."/>
            <person name="Mortensen U.H."/>
            <person name="Larsen T.O."/>
            <person name="Devries R.P."/>
            <person name="Grigoriev I.V."/>
            <person name="Machida M."/>
            <person name="Baker S.E."/>
            <person name="Andersen M.R."/>
        </authorList>
    </citation>
    <scope>NUCLEOTIDE SEQUENCE [LARGE SCALE GENOMIC DNA]</scope>
    <source>
        <strain evidence="14 15">IBT 18842</strain>
    </source>
</reference>
<gene>
    <name evidence="14" type="ORF">BDV25DRAFT_137102</name>
</gene>
<dbReference type="Pfam" id="PF08030">
    <property type="entry name" value="NAD_binding_6"/>
    <property type="match status" value="1"/>
</dbReference>
<dbReference type="SFLD" id="SFLDS00052">
    <property type="entry name" value="Ferric_Reductase_Domain"/>
    <property type="match status" value="1"/>
</dbReference>
<evidence type="ECO:0000313" key="14">
    <source>
        <dbReference type="EMBL" id="KAE8153198.1"/>
    </source>
</evidence>
<feature type="transmembrane region" description="Helical" evidence="11">
    <location>
        <begin position="163"/>
        <end position="188"/>
    </location>
</feature>
<feature type="domain" description="FAD-binding FR-type" evidence="13">
    <location>
        <begin position="445"/>
        <end position="600"/>
    </location>
</feature>
<evidence type="ECO:0000256" key="4">
    <source>
        <dbReference type="ARBA" id="ARBA00022692"/>
    </source>
</evidence>
<protein>
    <submittedName>
        <fullName evidence="14">FRE family ferric-chelate reductase</fullName>
    </submittedName>
</protein>
<evidence type="ECO:0000259" key="13">
    <source>
        <dbReference type="PROSITE" id="PS51384"/>
    </source>
</evidence>
<evidence type="ECO:0000256" key="10">
    <source>
        <dbReference type="SAM" id="MobiDB-lite"/>
    </source>
</evidence>
<dbReference type="GO" id="GO:0015677">
    <property type="term" value="P:copper ion import"/>
    <property type="evidence" value="ECO:0007669"/>
    <property type="project" value="TreeGrafter"/>
</dbReference>
<dbReference type="CDD" id="cd06186">
    <property type="entry name" value="NOX_Duox_like_FAD_NADP"/>
    <property type="match status" value="1"/>
</dbReference>
<name>A0A5N6U3N9_ASPAV</name>
<dbReference type="Pfam" id="PF01794">
    <property type="entry name" value="Ferric_reduct"/>
    <property type="match status" value="1"/>
</dbReference>
<dbReference type="GO" id="GO:0006879">
    <property type="term" value="P:intracellular iron ion homeostasis"/>
    <property type="evidence" value="ECO:0007669"/>
    <property type="project" value="TreeGrafter"/>
</dbReference>
<keyword evidence="15" id="KW-1185">Reference proteome</keyword>
<keyword evidence="3" id="KW-0813">Transport</keyword>
<dbReference type="PANTHER" id="PTHR32361:SF9">
    <property type="entry name" value="FERRIC REDUCTASE TRANSMEMBRANE COMPONENT 3-RELATED"/>
    <property type="match status" value="1"/>
</dbReference>
<comment type="subcellular location">
    <subcellularLocation>
        <location evidence="1">Membrane</location>
        <topology evidence="1">Multi-pass membrane protein</topology>
    </subcellularLocation>
</comment>
<organism evidence="14 15">
    <name type="scientific">Aspergillus avenaceus</name>
    <dbReference type="NCBI Taxonomy" id="36643"/>
    <lineage>
        <taxon>Eukaryota</taxon>
        <taxon>Fungi</taxon>
        <taxon>Dikarya</taxon>
        <taxon>Ascomycota</taxon>
        <taxon>Pezizomycotina</taxon>
        <taxon>Eurotiomycetes</taxon>
        <taxon>Eurotiomycetidae</taxon>
        <taxon>Eurotiales</taxon>
        <taxon>Aspergillaceae</taxon>
        <taxon>Aspergillus</taxon>
        <taxon>Aspergillus subgen. Circumdati</taxon>
    </lineage>
</organism>
<dbReference type="PROSITE" id="PS51384">
    <property type="entry name" value="FAD_FR"/>
    <property type="match status" value="1"/>
</dbReference>
<evidence type="ECO:0000256" key="5">
    <source>
        <dbReference type="ARBA" id="ARBA00022989"/>
    </source>
</evidence>
<evidence type="ECO:0000313" key="15">
    <source>
        <dbReference type="Proteomes" id="UP000325780"/>
    </source>
</evidence>
<dbReference type="GO" id="GO:0000293">
    <property type="term" value="F:ferric-chelate reductase activity"/>
    <property type="evidence" value="ECO:0007669"/>
    <property type="project" value="TreeGrafter"/>
</dbReference>
<dbReference type="AlphaFoldDB" id="A0A5N6U3N9"/>
<feature type="region of interest" description="Disordered" evidence="10">
    <location>
        <begin position="531"/>
        <end position="550"/>
    </location>
</feature>
<feature type="chain" id="PRO_5024838358" evidence="12">
    <location>
        <begin position="19"/>
        <end position="765"/>
    </location>
</feature>
<feature type="signal peptide" evidence="12">
    <location>
        <begin position="1"/>
        <end position="18"/>
    </location>
</feature>
<dbReference type="InterPro" id="IPR017927">
    <property type="entry name" value="FAD-bd_FR_type"/>
</dbReference>
<sequence length="765" mass="87636">MWFRLWLSLVCFVSFAYSALPVNERCVTAVYTAYGYITFAEPKQHTAKAWLSRCQNPLTILSIYASADIYCTPPERTAGFAQLGAFCRDYAHTDLIPRKALADNLTDDAIKHMRVVDYGELRRSEPVDSPVLLSSTYYQRMFDTIDTWEFEVWTHTAFGLSGYAFWGVILTVATLHRFTLHIILFNGVRINSSRLHSLRIVYKFLLHIYHWLQTHVITPGPLPSRGRRVLCWTFPTRIEALIISAFWLMSTILCFICYRLMSGNIYWSDISAQLLRYAADRTGILSFANLPLLWLFAGRNNIFIWATGWSFATFNLFHRHIAWIATIQGLVHTVLYLVIFIQNGNAWRKMQKPYLFWGTIAMVAMLLLSPFAVEWFRRRTYETFLVLHILFSVAALVGCFYHTIIFEDHEYWGYLWPAVAIWSIDRVLRVVRIVYYNLHVHAHAGKTIQYTTSSATYDSAADVIRLEVVPGSSRLKPTPGQYYYLYQPFRLTGWENHPFTLGSWSYETGTTAPTEIPPFVKDDPNIDVTQVPLLSDGSSGSRTPPDREADKEEARLRLVFWIRPFDGWTRHLREQCVRSGGRHMDSTMLLEGPYGEHFPLWTYESVLIVVGGTGIAAAVPYIHDHLARCAADEAESSLRTRDIHLVWTSRQEAFLQTVAARELRTALCRDDMRASFYVTQSSTESDECATLRDELSGQHIEISPGRPDVQSLILTHAQEAQLSDCSAAVLMCGPPAMADEVRAAVHQTMQQGYRGLQYIEESFSW</sequence>
<evidence type="ECO:0000256" key="1">
    <source>
        <dbReference type="ARBA" id="ARBA00004141"/>
    </source>
</evidence>
<dbReference type="OrthoDB" id="167398at2759"/>
<dbReference type="SUPFAM" id="SSF52343">
    <property type="entry name" value="Ferredoxin reductase-like, C-terminal NADP-linked domain"/>
    <property type="match status" value="1"/>
</dbReference>
<evidence type="ECO:0000256" key="2">
    <source>
        <dbReference type="ARBA" id="ARBA00006278"/>
    </source>
</evidence>
<dbReference type="PANTHER" id="PTHR32361">
    <property type="entry name" value="FERRIC/CUPRIC REDUCTASE TRANSMEMBRANE COMPONENT"/>
    <property type="match status" value="1"/>
</dbReference>
<dbReference type="GO" id="GO:0006826">
    <property type="term" value="P:iron ion transport"/>
    <property type="evidence" value="ECO:0007669"/>
    <property type="project" value="TreeGrafter"/>
</dbReference>
<evidence type="ECO:0000256" key="7">
    <source>
        <dbReference type="ARBA" id="ARBA00023065"/>
    </source>
</evidence>